<feature type="compositionally biased region" description="Basic and acidic residues" evidence="1">
    <location>
        <begin position="128"/>
        <end position="155"/>
    </location>
</feature>
<accession>A0ABU0HPC9</accession>
<feature type="compositionally biased region" description="Polar residues" evidence="1">
    <location>
        <begin position="1"/>
        <end position="15"/>
    </location>
</feature>
<dbReference type="RefSeq" id="WP_238247177.1">
    <property type="nucleotide sequence ID" value="NZ_BPQX01000005.1"/>
</dbReference>
<evidence type="ECO:0000256" key="1">
    <source>
        <dbReference type="SAM" id="MobiDB-lite"/>
    </source>
</evidence>
<keyword evidence="3" id="KW-1185">Reference proteome</keyword>
<feature type="compositionally biased region" description="Basic and acidic residues" evidence="1">
    <location>
        <begin position="18"/>
        <end position="33"/>
    </location>
</feature>
<name>A0ABU0HPC9_9HYPH</name>
<sequence length="185" mass="19929">MGQTKPPSRSASPTSVEAIERPTPRQAADDRIDSSVCAGCKPGPATTGAIPAGDASDGATGKRDVVLDQLRVRAAPKEQSDLNTVELASAHRERAKSMEEKTDGLWQSWLVSVCQGCGDQRPARSMRYEEWPDRDLPFPTGAEKKASTEKARPAEAAKTAARPHGTLVTDLSPENIDSIRQRPQQ</sequence>
<protein>
    <submittedName>
        <fullName evidence="2">Uncharacterized protein</fullName>
    </submittedName>
</protein>
<dbReference type="EMBL" id="JAUSVV010000010">
    <property type="protein sequence ID" value="MDQ0444173.1"/>
    <property type="molecule type" value="Genomic_DNA"/>
</dbReference>
<evidence type="ECO:0000313" key="2">
    <source>
        <dbReference type="EMBL" id="MDQ0444173.1"/>
    </source>
</evidence>
<reference evidence="2 3" key="1">
    <citation type="submission" date="2023-07" db="EMBL/GenBank/DDBJ databases">
        <title>Genomic Encyclopedia of Type Strains, Phase IV (KMG-IV): sequencing the most valuable type-strain genomes for metagenomic binning, comparative biology and taxonomic classification.</title>
        <authorList>
            <person name="Goeker M."/>
        </authorList>
    </citation>
    <scope>NUCLEOTIDE SEQUENCE [LARGE SCALE GENOMIC DNA]</scope>
    <source>
        <strain evidence="2 3">DSM 19562</strain>
    </source>
</reference>
<evidence type="ECO:0000313" key="3">
    <source>
        <dbReference type="Proteomes" id="UP001236369"/>
    </source>
</evidence>
<feature type="region of interest" description="Disordered" evidence="1">
    <location>
        <begin position="128"/>
        <end position="185"/>
    </location>
</feature>
<organism evidence="2 3">
    <name type="scientific">Methylobacterium persicinum</name>
    <dbReference type="NCBI Taxonomy" id="374426"/>
    <lineage>
        <taxon>Bacteria</taxon>
        <taxon>Pseudomonadati</taxon>
        <taxon>Pseudomonadota</taxon>
        <taxon>Alphaproteobacteria</taxon>
        <taxon>Hyphomicrobiales</taxon>
        <taxon>Methylobacteriaceae</taxon>
        <taxon>Methylobacterium</taxon>
    </lineage>
</organism>
<feature type="region of interest" description="Disordered" evidence="1">
    <location>
        <begin position="1"/>
        <end position="60"/>
    </location>
</feature>
<gene>
    <name evidence="2" type="ORF">QO016_003683</name>
</gene>
<comment type="caution">
    <text evidence="2">The sequence shown here is derived from an EMBL/GenBank/DDBJ whole genome shotgun (WGS) entry which is preliminary data.</text>
</comment>
<proteinExistence type="predicted"/>
<dbReference type="Proteomes" id="UP001236369">
    <property type="component" value="Unassembled WGS sequence"/>
</dbReference>